<evidence type="ECO:0000256" key="2">
    <source>
        <dbReference type="ARBA" id="ARBA00007362"/>
    </source>
</evidence>
<feature type="transmembrane region" description="Helical" evidence="7">
    <location>
        <begin position="72"/>
        <end position="91"/>
    </location>
</feature>
<protein>
    <submittedName>
        <fullName evidence="9">EamA family transporter</fullName>
    </submittedName>
</protein>
<feature type="transmembrane region" description="Helical" evidence="7">
    <location>
        <begin position="241"/>
        <end position="261"/>
    </location>
</feature>
<dbReference type="InterPro" id="IPR037185">
    <property type="entry name" value="EmrE-like"/>
</dbReference>
<comment type="caution">
    <text evidence="9">The sequence shown here is derived from an EMBL/GenBank/DDBJ whole genome shotgun (WGS) entry which is preliminary data.</text>
</comment>
<comment type="subcellular location">
    <subcellularLocation>
        <location evidence="1">Cell membrane</location>
        <topology evidence="1">Multi-pass membrane protein</topology>
    </subcellularLocation>
</comment>
<name>A0ABT3CBU1_9MYCO</name>
<feature type="domain" description="EamA" evidence="8">
    <location>
        <begin position="149"/>
        <end position="281"/>
    </location>
</feature>
<evidence type="ECO:0000313" key="10">
    <source>
        <dbReference type="Proteomes" id="UP001526201"/>
    </source>
</evidence>
<evidence type="ECO:0000256" key="7">
    <source>
        <dbReference type="SAM" id="Phobius"/>
    </source>
</evidence>
<keyword evidence="5 7" id="KW-1133">Transmembrane helix</keyword>
<evidence type="ECO:0000256" key="1">
    <source>
        <dbReference type="ARBA" id="ARBA00004651"/>
    </source>
</evidence>
<dbReference type="InterPro" id="IPR000620">
    <property type="entry name" value="EamA_dom"/>
</dbReference>
<evidence type="ECO:0000313" key="9">
    <source>
        <dbReference type="EMBL" id="MCV7226950.1"/>
    </source>
</evidence>
<keyword evidence="4 7" id="KW-0812">Transmembrane</keyword>
<keyword evidence="6 7" id="KW-0472">Membrane</keyword>
<organism evidence="9 10">
    <name type="scientific">Mycolicibacterium komossense</name>
    <dbReference type="NCBI Taxonomy" id="1779"/>
    <lineage>
        <taxon>Bacteria</taxon>
        <taxon>Bacillati</taxon>
        <taxon>Actinomycetota</taxon>
        <taxon>Actinomycetes</taxon>
        <taxon>Mycobacteriales</taxon>
        <taxon>Mycobacteriaceae</taxon>
        <taxon>Mycolicibacterium</taxon>
    </lineage>
</organism>
<dbReference type="InterPro" id="IPR051258">
    <property type="entry name" value="Diverse_Substrate_Transporter"/>
</dbReference>
<proteinExistence type="inferred from homology"/>
<accession>A0ABT3CBU1</accession>
<evidence type="ECO:0000256" key="5">
    <source>
        <dbReference type="ARBA" id="ARBA00022989"/>
    </source>
</evidence>
<keyword evidence="3" id="KW-1003">Cell membrane</keyword>
<feature type="transmembrane region" description="Helical" evidence="7">
    <location>
        <begin position="124"/>
        <end position="144"/>
    </location>
</feature>
<gene>
    <name evidence="9" type="ORF">H7J73_13020</name>
</gene>
<evidence type="ECO:0000259" key="8">
    <source>
        <dbReference type="Pfam" id="PF00892"/>
    </source>
</evidence>
<feature type="transmembrane region" description="Helical" evidence="7">
    <location>
        <begin position="211"/>
        <end position="229"/>
    </location>
</feature>
<feature type="transmembrane region" description="Helical" evidence="7">
    <location>
        <begin position="182"/>
        <end position="205"/>
    </location>
</feature>
<evidence type="ECO:0000256" key="6">
    <source>
        <dbReference type="ARBA" id="ARBA00023136"/>
    </source>
</evidence>
<dbReference type="EMBL" id="JACKTY010000028">
    <property type="protein sequence ID" value="MCV7226950.1"/>
    <property type="molecule type" value="Genomic_DNA"/>
</dbReference>
<dbReference type="SUPFAM" id="SSF103481">
    <property type="entry name" value="Multidrug resistance efflux transporter EmrE"/>
    <property type="match status" value="2"/>
</dbReference>
<dbReference type="Pfam" id="PF00892">
    <property type="entry name" value="EamA"/>
    <property type="match status" value="1"/>
</dbReference>
<evidence type="ECO:0000256" key="3">
    <source>
        <dbReference type="ARBA" id="ARBA00022475"/>
    </source>
</evidence>
<keyword evidence="10" id="KW-1185">Reference proteome</keyword>
<dbReference type="Proteomes" id="UP001526201">
    <property type="component" value="Unassembled WGS sequence"/>
</dbReference>
<dbReference type="PANTHER" id="PTHR42920">
    <property type="entry name" value="OS03G0707200 PROTEIN-RELATED"/>
    <property type="match status" value="1"/>
</dbReference>
<feature type="transmembrane region" description="Helical" evidence="7">
    <location>
        <begin position="35"/>
        <end position="60"/>
    </location>
</feature>
<evidence type="ECO:0000256" key="4">
    <source>
        <dbReference type="ARBA" id="ARBA00022692"/>
    </source>
</evidence>
<sequence length="297" mass="30213">MTGLSVQHRGTPTLPALLAVAAATAQEFGAAFAVGLFASLGVAGTVFARFLVASIVLCVMVRPRIHGLDRRAFGAIVALAVTLTTMNLLFYEALSRIPLGIAVTVEICGPLLLSVLLNRRWAGWIWALVAFSGVALLGLGGGPLPAANMIGLVLAAGAAVSWAGYILATAHAGKVFANLDALALATVLGALLTAPAAVLSVNLGAALHWEVAGLVVVVGLMCSVIPYSLELIALRSLPASTFAVLTSLSPAIAAVAGWLILRQQLGLTDYLAVSLVVIASAGAVRSTAPLGPNRSID</sequence>
<feature type="transmembrane region" description="Helical" evidence="7">
    <location>
        <begin position="150"/>
        <end position="170"/>
    </location>
</feature>
<comment type="similarity">
    <text evidence="2">Belongs to the EamA transporter family.</text>
</comment>
<dbReference type="PANTHER" id="PTHR42920:SF5">
    <property type="entry name" value="EAMA DOMAIN-CONTAINING PROTEIN"/>
    <property type="match status" value="1"/>
</dbReference>
<reference evidence="9 10" key="1">
    <citation type="journal article" date="2022" name="BMC Genomics">
        <title>Comparative genome analysis of mycobacteria focusing on tRNA and non-coding RNA.</title>
        <authorList>
            <person name="Behra P.R.K."/>
            <person name="Pettersson B.M.F."/>
            <person name="Ramesh M."/>
            <person name="Das S."/>
            <person name="Dasgupta S."/>
            <person name="Kirsebom L.A."/>
        </authorList>
    </citation>
    <scope>NUCLEOTIDE SEQUENCE [LARGE SCALE GENOMIC DNA]</scope>
    <source>
        <strain evidence="9 10">DSM 44078</strain>
    </source>
</reference>